<dbReference type="CDD" id="cd16913">
    <property type="entry name" value="YkuD_like"/>
    <property type="match status" value="1"/>
</dbReference>
<name>A0A1H4H5H8_9SPHI</name>
<dbReference type="SUPFAM" id="SSF141523">
    <property type="entry name" value="L,D-transpeptidase catalytic domain-like"/>
    <property type="match status" value="1"/>
</dbReference>
<accession>A0A1H4H5H8</accession>
<dbReference type="InterPro" id="IPR052905">
    <property type="entry name" value="LD-transpeptidase_YkuD-like"/>
</dbReference>
<evidence type="ECO:0000313" key="9">
    <source>
        <dbReference type="EMBL" id="SEB16891.1"/>
    </source>
</evidence>
<comment type="similarity">
    <text evidence="2">Belongs to the YkuD family.</text>
</comment>
<sequence length="538" mass="62467">MQLKAGGLLKKHILKKVFYLLLSFSIFLSACNWFKTTPEVGLVLSKHFKDKLYKDFDTAAYNVVFNRHFDSLKLKLSNPKVLGKYYADNERRTDLVTRFYVNGELDTLKNYISRSAAHGFNPQIFNCAVLEQLLAQLSAHQFKSISDVYPVIADLEIYSASSLLKYDTFIGYGSIIPKRVLNRYNVTTLRPDSASMLKVLESKDLLQLLAAIQPAGENYKILQQELANLKRDPSANAATIKTIEVNMERLRWKIPGIGEEYVEVNIPDFSLTWFNHQDTVTHMKVCVGGRREKEYEEKMKIFLKTHSLDDKPRNHQTPILLSKFNSIQVNPVWNIPVSIAQSEIYYQALRDPYYLSNNNMRVYYKGQLIADPDTIQWRKYPREHLPFQFKQGSGEGNALGKFKFIFDNGSSIYLHDTNNKSAFMRDSRAISHGCVRVERPLEFAEKLVDDKYQYDQLRMEVNLPPIDTTKMEVYKKRLAKKADTVNIYQVKPKWFGTKKNVSIFINYKTAWAENGKIEYRNDVYDLDEAIFNAMKKFR</sequence>
<proteinExistence type="inferred from homology"/>
<evidence type="ECO:0000256" key="6">
    <source>
        <dbReference type="ARBA" id="ARBA00023316"/>
    </source>
</evidence>
<evidence type="ECO:0000256" key="3">
    <source>
        <dbReference type="ARBA" id="ARBA00022679"/>
    </source>
</evidence>
<gene>
    <name evidence="9" type="ORF">SAMN05443550_113113</name>
</gene>
<evidence type="ECO:0000313" key="10">
    <source>
        <dbReference type="Proteomes" id="UP000198850"/>
    </source>
</evidence>
<evidence type="ECO:0000259" key="7">
    <source>
        <dbReference type="Pfam" id="PF03734"/>
    </source>
</evidence>
<dbReference type="Pfam" id="PF20142">
    <property type="entry name" value="Scaffold"/>
    <property type="match status" value="1"/>
</dbReference>
<dbReference type="AlphaFoldDB" id="A0A1H4H5H8"/>
<keyword evidence="10" id="KW-1185">Reference proteome</keyword>
<reference evidence="9 10" key="1">
    <citation type="submission" date="2016-10" db="EMBL/GenBank/DDBJ databases">
        <authorList>
            <person name="de Groot N.N."/>
        </authorList>
    </citation>
    <scope>NUCLEOTIDE SEQUENCE [LARGE SCALE GENOMIC DNA]</scope>
    <source>
        <strain evidence="9 10">DSM 19033</strain>
    </source>
</reference>
<dbReference type="GO" id="GO:0008360">
    <property type="term" value="P:regulation of cell shape"/>
    <property type="evidence" value="ECO:0007669"/>
    <property type="project" value="UniProtKB-KW"/>
</dbReference>
<keyword evidence="3" id="KW-0808">Transferase</keyword>
<dbReference type="InterPro" id="IPR038063">
    <property type="entry name" value="Transpep_catalytic_dom"/>
</dbReference>
<evidence type="ECO:0000256" key="4">
    <source>
        <dbReference type="ARBA" id="ARBA00022960"/>
    </source>
</evidence>
<dbReference type="EMBL" id="FNRA01000013">
    <property type="protein sequence ID" value="SEB16891.1"/>
    <property type="molecule type" value="Genomic_DNA"/>
</dbReference>
<evidence type="ECO:0000256" key="5">
    <source>
        <dbReference type="ARBA" id="ARBA00022984"/>
    </source>
</evidence>
<keyword evidence="4" id="KW-0133">Cell shape</keyword>
<organism evidence="9 10">
    <name type="scientific">Pedobacter hartonius</name>
    <dbReference type="NCBI Taxonomy" id="425514"/>
    <lineage>
        <taxon>Bacteria</taxon>
        <taxon>Pseudomonadati</taxon>
        <taxon>Bacteroidota</taxon>
        <taxon>Sphingobacteriia</taxon>
        <taxon>Sphingobacteriales</taxon>
        <taxon>Sphingobacteriaceae</taxon>
        <taxon>Pedobacter</taxon>
    </lineage>
</organism>
<protein>
    <submittedName>
        <fullName evidence="9">L,D-transpeptidase catalytic domain</fullName>
    </submittedName>
</protein>
<dbReference type="PANTHER" id="PTHR41533">
    <property type="entry name" value="L,D-TRANSPEPTIDASE HI_1667-RELATED"/>
    <property type="match status" value="1"/>
</dbReference>
<dbReference type="OrthoDB" id="9778545at2"/>
<feature type="domain" description="L,D-transpeptidase scaffold" evidence="8">
    <location>
        <begin position="82"/>
        <end position="226"/>
    </location>
</feature>
<keyword evidence="6" id="KW-0961">Cell wall biogenesis/degradation</keyword>
<dbReference type="PANTHER" id="PTHR41533:SF2">
    <property type="entry name" value="BLR7131 PROTEIN"/>
    <property type="match status" value="1"/>
</dbReference>
<evidence type="ECO:0000256" key="1">
    <source>
        <dbReference type="ARBA" id="ARBA00004752"/>
    </source>
</evidence>
<dbReference type="GO" id="GO:0009252">
    <property type="term" value="P:peptidoglycan biosynthetic process"/>
    <property type="evidence" value="ECO:0007669"/>
    <property type="project" value="UniProtKB-UniPathway"/>
</dbReference>
<keyword evidence="5" id="KW-0573">Peptidoglycan synthesis</keyword>
<dbReference type="Gene3D" id="2.40.440.10">
    <property type="entry name" value="L,D-transpeptidase catalytic domain-like"/>
    <property type="match status" value="1"/>
</dbReference>
<dbReference type="InterPro" id="IPR045380">
    <property type="entry name" value="LD_TPept_scaffold_dom"/>
</dbReference>
<evidence type="ECO:0000259" key="8">
    <source>
        <dbReference type="Pfam" id="PF20142"/>
    </source>
</evidence>
<dbReference type="STRING" id="425514.SAMN05443550_113113"/>
<evidence type="ECO:0000256" key="2">
    <source>
        <dbReference type="ARBA" id="ARBA00005992"/>
    </source>
</evidence>
<comment type="pathway">
    <text evidence="1">Cell wall biogenesis; peptidoglycan biosynthesis.</text>
</comment>
<dbReference type="GO" id="GO:0071555">
    <property type="term" value="P:cell wall organization"/>
    <property type="evidence" value="ECO:0007669"/>
    <property type="project" value="UniProtKB-KW"/>
</dbReference>
<dbReference type="PROSITE" id="PS51257">
    <property type="entry name" value="PROKAR_LIPOPROTEIN"/>
    <property type="match status" value="1"/>
</dbReference>
<feature type="domain" description="L,D-TPase catalytic" evidence="7">
    <location>
        <begin position="260"/>
        <end position="448"/>
    </location>
</feature>
<dbReference type="UniPathway" id="UPA00219"/>
<dbReference type="GO" id="GO:0016740">
    <property type="term" value="F:transferase activity"/>
    <property type="evidence" value="ECO:0007669"/>
    <property type="project" value="UniProtKB-KW"/>
</dbReference>
<dbReference type="InterPro" id="IPR005490">
    <property type="entry name" value="LD_TPept_cat_dom"/>
</dbReference>
<dbReference type="GO" id="GO:0004180">
    <property type="term" value="F:carboxypeptidase activity"/>
    <property type="evidence" value="ECO:0007669"/>
    <property type="project" value="UniProtKB-ARBA"/>
</dbReference>
<dbReference type="Proteomes" id="UP000198850">
    <property type="component" value="Unassembled WGS sequence"/>
</dbReference>
<dbReference type="Pfam" id="PF03734">
    <property type="entry name" value="YkuD"/>
    <property type="match status" value="1"/>
</dbReference>